<dbReference type="EnsemblMetazoa" id="MESCA006778-RA">
    <property type="protein sequence ID" value="MESCA006778-PA"/>
    <property type="gene ID" value="MESCA006778"/>
</dbReference>
<reference evidence="1" key="2">
    <citation type="submission" date="2015-06" db="UniProtKB">
        <authorList>
            <consortium name="EnsemblMetazoa"/>
        </authorList>
    </citation>
    <scope>IDENTIFICATION</scope>
</reference>
<name>T1GSW6_MEGSC</name>
<proteinExistence type="predicted"/>
<dbReference type="Proteomes" id="UP000015102">
    <property type="component" value="Unassembled WGS sequence"/>
</dbReference>
<protein>
    <submittedName>
        <fullName evidence="1">Uncharacterized protein</fullName>
    </submittedName>
</protein>
<accession>T1GSW6</accession>
<reference evidence="2" key="1">
    <citation type="submission" date="2013-02" db="EMBL/GenBank/DDBJ databases">
        <authorList>
            <person name="Hughes D."/>
        </authorList>
    </citation>
    <scope>NUCLEOTIDE SEQUENCE</scope>
    <source>
        <strain>Durham</strain>
        <strain evidence="2">NC isolate 2 -- Noor lab</strain>
    </source>
</reference>
<organism evidence="1 2">
    <name type="scientific">Megaselia scalaris</name>
    <name type="common">Humpbacked fly</name>
    <name type="synonym">Phora scalaris</name>
    <dbReference type="NCBI Taxonomy" id="36166"/>
    <lineage>
        <taxon>Eukaryota</taxon>
        <taxon>Metazoa</taxon>
        <taxon>Ecdysozoa</taxon>
        <taxon>Arthropoda</taxon>
        <taxon>Hexapoda</taxon>
        <taxon>Insecta</taxon>
        <taxon>Pterygota</taxon>
        <taxon>Neoptera</taxon>
        <taxon>Endopterygota</taxon>
        <taxon>Diptera</taxon>
        <taxon>Brachycera</taxon>
        <taxon>Muscomorpha</taxon>
        <taxon>Platypezoidea</taxon>
        <taxon>Phoridae</taxon>
        <taxon>Megaseliini</taxon>
        <taxon>Megaselia</taxon>
    </lineage>
</organism>
<dbReference type="HOGENOM" id="CLU_3413308_0_0_1"/>
<dbReference type="AlphaFoldDB" id="T1GSW6"/>
<dbReference type="EMBL" id="CAQQ02045090">
    <property type="status" value="NOT_ANNOTATED_CDS"/>
    <property type="molecule type" value="Genomic_DNA"/>
</dbReference>
<sequence>MRSLTLDLPSPFLLLITLTPTGKKLVQL</sequence>
<evidence type="ECO:0000313" key="2">
    <source>
        <dbReference type="Proteomes" id="UP000015102"/>
    </source>
</evidence>
<keyword evidence="2" id="KW-1185">Reference proteome</keyword>
<evidence type="ECO:0000313" key="1">
    <source>
        <dbReference type="EnsemblMetazoa" id="MESCA006778-PA"/>
    </source>
</evidence>